<gene>
    <name evidence="2" type="ORF">Gorai_002519</name>
</gene>
<name>A0A7J8QL69_GOSRA</name>
<feature type="region of interest" description="Disordered" evidence="1">
    <location>
        <begin position="42"/>
        <end position="64"/>
    </location>
</feature>
<protein>
    <submittedName>
        <fullName evidence="2">Uncharacterized protein</fullName>
    </submittedName>
</protein>
<reference evidence="2 3" key="1">
    <citation type="journal article" date="2019" name="Genome Biol. Evol.">
        <title>Insights into the evolution of the New World diploid cottons (Gossypium, subgenus Houzingenia) based on genome sequencing.</title>
        <authorList>
            <person name="Grover C.E."/>
            <person name="Arick M.A. 2nd"/>
            <person name="Thrash A."/>
            <person name="Conover J.L."/>
            <person name="Sanders W.S."/>
            <person name="Peterson D.G."/>
            <person name="Frelichowski J.E."/>
            <person name="Scheffler J.A."/>
            <person name="Scheffler B.E."/>
            <person name="Wendel J.F."/>
        </authorList>
    </citation>
    <scope>NUCLEOTIDE SEQUENCE [LARGE SCALE GENOMIC DNA]</scope>
    <source>
        <strain evidence="2">8</strain>
        <tissue evidence="2">Leaf</tissue>
    </source>
</reference>
<proteinExistence type="predicted"/>
<comment type="caution">
    <text evidence="2">The sequence shown here is derived from an EMBL/GenBank/DDBJ whole genome shotgun (WGS) entry which is preliminary data.</text>
</comment>
<evidence type="ECO:0000313" key="3">
    <source>
        <dbReference type="Proteomes" id="UP000593578"/>
    </source>
</evidence>
<dbReference type="Proteomes" id="UP000593578">
    <property type="component" value="Unassembled WGS sequence"/>
</dbReference>
<evidence type="ECO:0000256" key="1">
    <source>
        <dbReference type="SAM" id="MobiDB-lite"/>
    </source>
</evidence>
<feature type="compositionally biased region" description="Low complexity" evidence="1">
    <location>
        <begin position="42"/>
        <end position="51"/>
    </location>
</feature>
<sequence length="64" mass="6846">MTYTKSTCGGDSRKIDQHSTRSILRCGSVGTITCQRLRKGGNVVVGPRRGPINPRSGEDAVARS</sequence>
<dbReference type="EMBL" id="JABEZZ010000013">
    <property type="protein sequence ID" value="MBA0602334.1"/>
    <property type="molecule type" value="Genomic_DNA"/>
</dbReference>
<accession>A0A7J8QL69</accession>
<dbReference type="AlphaFoldDB" id="A0A7J8QL69"/>
<evidence type="ECO:0000313" key="2">
    <source>
        <dbReference type="EMBL" id="MBA0602334.1"/>
    </source>
</evidence>
<organism evidence="2 3">
    <name type="scientific">Gossypium raimondii</name>
    <name type="common">Peruvian cotton</name>
    <name type="synonym">Gossypium klotzschianum subsp. raimondii</name>
    <dbReference type="NCBI Taxonomy" id="29730"/>
    <lineage>
        <taxon>Eukaryota</taxon>
        <taxon>Viridiplantae</taxon>
        <taxon>Streptophyta</taxon>
        <taxon>Embryophyta</taxon>
        <taxon>Tracheophyta</taxon>
        <taxon>Spermatophyta</taxon>
        <taxon>Magnoliopsida</taxon>
        <taxon>eudicotyledons</taxon>
        <taxon>Gunneridae</taxon>
        <taxon>Pentapetalae</taxon>
        <taxon>rosids</taxon>
        <taxon>malvids</taxon>
        <taxon>Malvales</taxon>
        <taxon>Malvaceae</taxon>
        <taxon>Malvoideae</taxon>
        <taxon>Gossypium</taxon>
    </lineage>
</organism>
<feature type="non-terminal residue" evidence="2">
    <location>
        <position position="64"/>
    </location>
</feature>